<keyword evidence="1 4" id="KW-0132">Cell division</keyword>
<dbReference type="HAMAP" id="MF_00819">
    <property type="entry name" value="SpoVG"/>
    <property type="match status" value="1"/>
</dbReference>
<dbReference type="RefSeq" id="WP_026394661.1">
    <property type="nucleotide sequence ID" value="NZ_CABIIK010000010.1"/>
</dbReference>
<dbReference type="EMBL" id="CP087994">
    <property type="protein sequence ID" value="UYO63384.1"/>
    <property type="molecule type" value="Genomic_DNA"/>
</dbReference>
<comment type="similarity">
    <text evidence="4">Belongs to the SpoVG family.</text>
</comment>
<dbReference type="Proteomes" id="UP001163550">
    <property type="component" value="Chromosome"/>
</dbReference>
<dbReference type="STRING" id="52694.ACWI_01470"/>
<dbReference type="AlphaFoldDB" id="A0A1F2PNI1"/>
<accession>A0A1F2PNI1</accession>
<proteinExistence type="inferred from homology"/>
<evidence type="ECO:0000313" key="6">
    <source>
        <dbReference type="EMBL" id="OFV72236.1"/>
    </source>
</evidence>
<dbReference type="InterPro" id="IPR007170">
    <property type="entry name" value="SpoVG"/>
</dbReference>
<dbReference type="Proteomes" id="UP000322619">
    <property type="component" value="Unassembled WGS sequence"/>
</dbReference>
<dbReference type="SUPFAM" id="SSF160537">
    <property type="entry name" value="SpoVG-like"/>
    <property type="match status" value="1"/>
</dbReference>
<evidence type="ECO:0000313" key="8">
    <source>
        <dbReference type="EMBL" id="UYO63384.1"/>
    </source>
</evidence>
<keyword evidence="11" id="KW-1185">Reference proteome</keyword>
<evidence type="ECO:0000256" key="2">
    <source>
        <dbReference type="ARBA" id="ARBA00023210"/>
    </source>
</evidence>
<dbReference type="Proteomes" id="UP000176244">
    <property type="component" value="Unassembled WGS sequence"/>
</dbReference>
<dbReference type="PANTHER" id="PTHR38429:SF1">
    <property type="entry name" value="SEPTATION PROTEIN SPOVG-RELATED"/>
    <property type="match status" value="1"/>
</dbReference>
<evidence type="ECO:0000313" key="9">
    <source>
        <dbReference type="Proteomes" id="UP000176244"/>
    </source>
</evidence>
<reference evidence="6 9" key="1">
    <citation type="submission" date="2015-09" db="EMBL/GenBank/DDBJ databases">
        <title>Genome sequence of Acetobacterium wieringae DSM 1911.</title>
        <authorList>
            <person name="Poehlein A."/>
            <person name="Bengelsdorf F.R."/>
            <person name="Schiel-Bengelsdorf B."/>
            <person name="Duerre P."/>
            <person name="Daniel R."/>
        </authorList>
    </citation>
    <scope>NUCLEOTIDE SEQUENCE [LARGE SCALE GENOMIC DNA]</scope>
    <source>
        <strain evidence="6 9">DSM 1911</strain>
    </source>
</reference>
<organism evidence="6 9">
    <name type="scientific">Acetobacterium wieringae</name>
    <dbReference type="NCBI Taxonomy" id="52694"/>
    <lineage>
        <taxon>Bacteria</taxon>
        <taxon>Bacillati</taxon>
        <taxon>Bacillota</taxon>
        <taxon>Clostridia</taxon>
        <taxon>Eubacteriales</taxon>
        <taxon>Eubacteriaceae</taxon>
        <taxon>Acetobacterium</taxon>
    </lineage>
</organism>
<dbReference type="GO" id="GO:0000917">
    <property type="term" value="P:division septum assembly"/>
    <property type="evidence" value="ECO:0007669"/>
    <property type="project" value="UniProtKB-KW"/>
</dbReference>
<feature type="region of interest" description="Disordered" evidence="5">
    <location>
        <begin position="87"/>
        <end position="107"/>
    </location>
</feature>
<evidence type="ECO:0000313" key="7">
    <source>
        <dbReference type="EMBL" id="TYC84400.1"/>
    </source>
</evidence>
<reference evidence="8" key="3">
    <citation type="submission" date="2021-11" db="EMBL/GenBank/DDBJ databases">
        <title>Isoprene-degrading acetogen.</title>
        <authorList>
            <person name="Yang Y."/>
            <person name="Jin H."/>
            <person name="Yan J."/>
        </authorList>
    </citation>
    <scope>NUCLEOTIDE SEQUENCE</scope>
    <source>
        <strain evidence="8">Berkeley</strain>
    </source>
</reference>
<gene>
    <name evidence="4 6" type="primary">spoVG</name>
    <name evidence="6" type="ORF">ACWI_01470</name>
    <name evidence="7" type="ORF">FXB42_11540</name>
    <name evidence="8" type="ORF">LNN31_02750</name>
</gene>
<comment type="function">
    <text evidence="4">Could be involved in septation.</text>
</comment>
<keyword evidence="3 4" id="KW-0131">Cell cycle</keyword>
<protein>
    <recommendedName>
        <fullName evidence="4">Putative septation protein SpoVG</fullName>
    </recommendedName>
</protein>
<name>A0A1F2PNI1_9FIRM</name>
<reference evidence="7 10" key="2">
    <citation type="submission" date="2019-08" db="EMBL/GenBank/DDBJ databases">
        <title>Isolation and enrichment of carboxydotrophic bacteria from anaerobic sludge for the production of bio-based chemicals from syngas.</title>
        <authorList>
            <person name="Antares A.L."/>
            <person name="Moreira J."/>
            <person name="Diender M."/>
            <person name="Parshina S.N."/>
            <person name="Stams A.J.M."/>
            <person name="Alves M."/>
            <person name="Alves J.I."/>
            <person name="Sousa D.Z."/>
        </authorList>
    </citation>
    <scope>NUCLEOTIDE SEQUENCE [LARGE SCALE GENOMIC DNA]</scope>
    <source>
        <strain evidence="7 10">JM</strain>
    </source>
</reference>
<evidence type="ECO:0000313" key="10">
    <source>
        <dbReference type="Proteomes" id="UP000322619"/>
    </source>
</evidence>
<dbReference type="EMBL" id="VSLA01000025">
    <property type="protein sequence ID" value="TYC84400.1"/>
    <property type="molecule type" value="Genomic_DNA"/>
</dbReference>
<dbReference type="InterPro" id="IPR036751">
    <property type="entry name" value="SpoVG_sf"/>
</dbReference>
<evidence type="ECO:0000256" key="1">
    <source>
        <dbReference type="ARBA" id="ARBA00022618"/>
    </source>
</evidence>
<dbReference type="Pfam" id="PF04026">
    <property type="entry name" value="SpoVG"/>
    <property type="match status" value="1"/>
</dbReference>
<dbReference type="OrthoDB" id="9796286at2"/>
<dbReference type="PANTHER" id="PTHR38429">
    <property type="entry name" value="SEPTATION PROTEIN SPOVG-RELATED"/>
    <property type="match status" value="1"/>
</dbReference>
<dbReference type="Gene3D" id="3.30.1120.40">
    <property type="entry name" value="Stage V sporulation protein G"/>
    <property type="match status" value="1"/>
</dbReference>
<sequence length="107" mass="12355">MEITDVRVRKTYPEGKMRAIVSVTFDDQFVVHDIKVIEGQSGFFIAMPSRKTPDGEFKDIAHPINMGTRREMQESVLRAYEKAIEEDNQVTNEEEAAVELEVDYEEE</sequence>
<evidence type="ECO:0000256" key="4">
    <source>
        <dbReference type="HAMAP-Rule" id="MF_00819"/>
    </source>
</evidence>
<dbReference type="GO" id="GO:0030435">
    <property type="term" value="P:sporulation resulting in formation of a cellular spore"/>
    <property type="evidence" value="ECO:0007669"/>
    <property type="project" value="InterPro"/>
</dbReference>
<dbReference type="EMBL" id="LKEU01000010">
    <property type="protein sequence ID" value="OFV72236.1"/>
    <property type="molecule type" value="Genomic_DNA"/>
</dbReference>
<dbReference type="NCBIfam" id="NF009749">
    <property type="entry name" value="PRK13259.1"/>
    <property type="match status" value="1"/>
</dbReference>
<evidence type="ECO:0000256" key="5">
    <source>
        <dbReference type="SAM" id="MobiDB-lite"/>
    </source>
</evidence>
<evidence type="ECO:0000313" key="11">
    <source>
        <dbReference type="Proteomes" id="UP001163550"/>
    </source>
</evidence>
<keyword evidence="2 4" id="KW-0717">Septation</keyword>
<evidence type="ECO:0000256" key="3">
    <source>
        <dbReference type="ARBA" id="ARBA00023306"/>
    </source>
</evidence>